<evidence type="ECO:0000313" key="2">
    <source>
        <dbReference type="Proteomes" id="UP000595437"/>
    </source>
</evidence>
<reference evidence="2" key="1">
    <citation type="submission" date="2021-01" db="EMBL/GenBank/DDBJ databases">
        <title>Caligus Genome Assembly.</title>
        <authorList>
            <person name="Gallardo-Escarate C."/>
        </authorList>
    </citation>
    <scope>NUCLEOTIDE SEQUENCE [LARGE SCALE GENOMIC DNA]</scope>
</reference>
<keyword evidence="2" id="KW-1185">Reference proteome</keyword>
<proteinExistence type="predicted"/>
<dbReference type="AlphaFoldDB" id="A0A7T8HMF2"/>
<evidence type="ECO:0000313" key="1">
    <source>
        <dbReference type="EMBL" id="QQP52471.1"/>
    </source>
</evidence>
<gene>
    <name evidence="1" type="ORF">FKW44_004636</name>
</gene>
<accession>A0A7T8HMF2</accession>
<organism evidence="1 2">
    <name type="scientific">Caligus rogercresseyi</name>
    <name type="common">Sea louse</name>
    <dbReference type="NCBI Taxonomy" id="217165"/>
    <lineage>
        <taxon>Eukaryota</taxon>
        <taxon>Metazoa</taxon>
        <taxon>Ecdysozoa</taxon>
        <taxon>Arthropoda</taxon>
        <taxon>Crustacea</taxon>
        <taxon>Multicrustacea</taxon>
        <taxon>Hexanauplia</taxon>
        <taxon>Copepoda</taxon>
        <taxon>Siphonostomatoida</taxon>
        <taxon>Caligidae</taxon>
        <taxon>Caligus</taxon>
    </lineage>
</organism>
<dbReference type="EMBL" id="CP045892">
    <property type="protein sequence ID" value="QQP52471.1"/>
    <property type="molecule type" value="Genomic_DNA"/>
</dbReference>
<name>A0A7T8HMF2_CALRO</name>
<sequence>MVSYPSSDFVRELPIPRLRPRSSFLRLRHRVPRPSSPLMESCHSSDFVRELPIPRLC</sequence>
<protein>
    <submittedName>
        <fullName evidence="1">Uncharacterized protein</fullName>
    </submittedName>
</protein>
<dbReference type="Proteomes" id="UP000595437">
    <property type="component" value="Chromosome 3"/>
</dbReference>